<dbReference type="KEGG" id="parq:DSM112329_04351"/>
<evidence type="ECO:0000256" key="1">
    <source>
        <dbReference type="ARBA" id="ARBA00006754"/>
    </source>
</evidence>
<feature type="domain" description="CdaR GGDEF-like" evidence="3">
    <location>
        <begin position="141"/>
        <end position="271"/>
    </location>
</feature>
<dbReference type="Gene3D" id="1.10.10.2840">
    <property type="entry name" value="PucR C-terminal helix-turn-helix domain"/>
    <property type="match status" value="1"/>
</dbReference>
<evidence type="ECO:0000259" key="2">
    <source>
        <dbReference type="Pfam" id="PF13556"/>
    </source>
</evidence>
<dbReference type="InterPro" id="IPR042070">
    <property type="entry name" value="PucR_C-HTH_sf"/>
</dbReference>
<dbReference type="PANTHER" id="PTHR33744:SF1">
    <property type="entry name" value="DNA-BINDING TRANSCRIPTIONAL ACTIVATOR ADER"/>
    <property type="match status" value="1"/>
</dbReference>
<comment type="similarity">
    <text evidence="1">Belongs to the CdaR family.</text>
</comment>
<dbReference type="PANTHER" id="PTHR33744">
    <property type="entry name" value="CARBOHYDRATE DIACID REGULATOR"/>
    <property type="match status" value="1"/>
</dbReference>
<name>A0AAU7B0P1_9ACTN</name>
<dbReference type="Pfam" id="PF13556">
    <property type="entry name" value="HTH_30"/>
    <property type="match status" value="1"/>
</dbReference>
<protein>
    <recommendedName>
        <fullName evidence="5">PucR family transcriptional regulator</fullName>
    </recommendedName>
</protein>
<reference evidence="4" key="1">
    <citation type="submission" date="2022-12" db="EMBL/GenBank/DDBJ databases">
        <title>Paraconexibacter alkalitolerans sp. nov. and Baekduia alba sp. nov., isolated from soil and emended description of the genera Paraconexibacter (Chun et al., 2020) and Baekduia (An et al., 2020).</title>
        <authorList>
            <person name="Vieira S."/>
            <person name="Huber K.J."/>
            <person name="Geppert A."/>
            <person name="Wolf J."/>
            <person name="Neumann-Schaal M."/>
            <person name="Muesken M."/>
            <person name="Overmann J."/>
        </authorList>
    </citation>
    <scope>NUCLEOTIDE SEQUENCE</scope>
    <source>
        <strain evidence="4">AEG42_29</strain>
    </source>
</reference>
<sequence length="411" mass="43004">MPIPAEGTSSGLDLSALDAMTEAVESGAGLPEIVRAASRALEASLVLVDRSGAVLAVAARSPADEQSLTMGANGVDTVELRVADEPVGLMRMRARGEPGAALVRIVATLIASEVERVRAPERASQEAAAGFLGSVLARELTDEAEILAAAGELGVDLLTGASFVVARVHAHIPSEDGWRPRVLAAAERGARAAASGALAALIERGDREGTEVTVLIPGGDDTQARRAAEGVLHELQSALPGHTFAVGRSRVAAEATDLARAGAEALLAANVAEGDTERPLLAFDDTGAYRLLLPAMSEDPAELQRFYAETVEPLVAYDEQYETDLVQTVEAFLDADGNVAGTAARLFTHRHTIRYRLERVRELSGLDVGSTDGREKLSLGLKAMRVLGIAHRGGPATEAGVTGGRVPRRRQ</sequence>
<evidence type="ECO:0008006" key="5">
    <source>
        <dbReference type="Google" id="ProtNLM"/>
    </source>
</evidence>
<organism evidence="4">
    <name type="scientific">Paraconexibacter sp. AEG42_29</name>
    <dbReference type="NCBI Taxonomy" id="2997339"/>
    <lineage>
        <taxon>Bacteria</taxon>
        <taxon>Bacillati</taxon>
        <taxon>Actinomycetota</taxon>
        <taxon>Thermoleophilia</taxon>
        <taxon>Solirubrobacterales</taxon>
        <taxon>Paraconexibacteraceae</taxon>
        <taxon>Paraconexibacter</taxon>
    </lineage>
</organism>
<dbReference type="InterPro" id="IPR025736">
    <property type="entry name" value="PucR_C-HTH_dom"/>
</dbReference>
<dbReference type="EMBL" id="CP114014">
    <property type="protein sequence ID" value="XAY07468.1"/>
    <property type="molecule type" value="Genomic_DNA"/>
</dbReference>
<dbReference type="AlphaFoldDB" id="A0AAU7B0P1"/>
<dbReference type="InterPro" id="IPR041522">
    <property type="entry name" value="CdaR_GGDEF"/>
</dbReference>
<evidence type="ECO:0000259" key="3">
    <source>
        <dbReference type="Pfam" id="PF17853"/>
    </source>
</evidence>
<gene>
    <name evidence="4" type="ORF">DSM112329_04351</name>
</gene>
<proteinExistence type="inferred from homology"/>
<accession>A0AAU7B0P1</accession>
<dbReference type="Pfam" id="PF17853">
    <property type="entry name" value="GGDEF_2"/>
    <property type="match status" value="1"/>
</dbReference>
<evidence type="ECO:0000313" key="4">
    <source>
        <dbReference type="EMBL" id="XAY07468.1"/>
    </source>
</evidence>
<dbReference type="InterPro" id="IPR051448">
    <property type="entry name" value="CdaR-like_regulators"/>
</dbReference>
<feature type="domain" description="PucR C-terminal helix-turn-helix" evidence="2">
    <location>
        <begin position="325"/>
        <end position="383"/>
    </location>
</feature>
<dbReference type="RefSeq" id="WP_354698661.1">
    <property type="nucleotide sequence ID" value="NZ_CP114014.1"/>
</dbReference>